<keyword evidence="1" id="KW-0812">Transmembrane</keyword>
<name>A0ABW0B0X3_9ACTN</name>
<dbReference type="EMBL" id="JBHSKI010000003">
    <property type="protein sequence ID" value="MFC5170637.1"/>
    <property type="molecule type" value="Genomic_DNA"/>
</dbReference>
<evidence type="ECO:0000313" key="2">
    <source>
        <dbReference type="EMBL" id="MFC5170637.1"/>
    </source>
</evidence>
<evidence type="ECO:0000256" key="1">
    <source>
        <dbReference type="SAM" id="Phobius"/>
    </source>
</evidence>
<organism evidence="2 3">
    <name type="scientific">Streptomyces mutomycini</name>
    <dbReference type="NCBI Taxonomy" id="284036"/>
    <lineage>
        <taxon>Bacteria</taxon>
        <taxon>Bacillati</taxon>
        <taxon>Actinomycetota</taxon>
        <taxon>Actinomycetes</taxon>
        <taxon>Kitasatosporales</taxon>
        <taxon>Streptomycetaceae</taxon>
        <taxon>Streptomyces</taxon>
    </lineage>
</organism>
<keyword evidence="1" id="KW-1133">Transmembrane helix</keyword>
<comment type="caution">
    <text evidence="2">The sequence shown here is derived from an EMBL/GenBank/DDBJ whole genome shotgun (WGS) entry which is preliminary data.</text>
</comment>
<keyword evidence="1" id="KW-0472">Membrane</keyword>
<accession>A0ABW0B0X3</accession>
<evidence type="ECO:0000313" key="3">
    <source>
        <dbReference type="Proteomes" id="UP001596208"/>
    </source>
</evidence>
<keyword evidence="3" id="KW-1185">Reference proteome</keyword>
<sequence length="62" mass="5998">MTDSNEPLLTSHAALILLAAVVIGCVVAGLTHLSARNSAAAALAGLVGAGASIPVLHTLIGL</sequence>
<reference evidence="3" key="1">
    <citation type="journal article" date="2019" name="Int. J. Syst. Evol. Microbiol.">
        <title>The Global Catalogue of Microorganisms (GCM) 10K type strain sequencing project: providing services to taxonomists for standard genome sequencing and annotation.</title>
        <authorList>
            <consortium name="The Broad Institute Genomics Platform"/>
            <consortium name="The Broad Institute Genome Sequencing Center for Infectious Disease"/>
            <person name="Wu L."/>
            <person name="Ma J."/>
        </authorList>
    </citation>
    <scope>NUCLEOTIDE SEQUENCE [LARGE SCALE GENOMIC DNA]</scope>
    <source>
        <strain evidence="3">CGMCC 4.1721</strain>
    </source>
</reference>
<proteinExistence type="predicted"/>
<feature type="transmembrane region" description="Helical" evidence="1">
    <location>
        <begin position="12"/>
        <end position="33"/>
    </location>
</feature>
<dbReference type="Proteomes" id="UP001596208">
    <property type="component" value="Unassembled WGS sequence"/>
</dbReference>
<protein>
    <submittedName>
        <fullName evidence="2">Uncharacterized protein</fullName>
    </submittedName>
</protein>
<gene>
    <name evidence="2" type="ORF">ACFPRK_08535</name>
</gene>
<dbReference type="RefSeq" id="WP_244167375.1">
    <property type="nucleotide sequence ID" value="NZ_JBHSKI010000003.1"/>
</dbReference>
<feature type="transmembrane region" description="Helical" evidence="1">
    <location>
        <begin position="40"/>
        <end position="60"/>
    </location>
</feature>